<feature type="compositionally biased region" description="Basic and acidic residues" evidence="1">
    <location>
        <begin position="215"/>
        <end position="228"/>
    </location>
</feature>
<accession>A0AA95EEU7</accession>
<proteinExistence type="predicted"/>
<name>A0AA95EEU7_9VIRU</name>
<sequence length="753" mass="83546">MTRRGQRATRRLQKRARYADGKVENDAHALLPVELWAHVLTDERAGLTPLWRHAARATCRLWRAVLDDAPASLRDIPGPVSVLANRVTGMWRLERQLAWGRGRVVCASALARWIAGQRDTVRWTKGTVRRLCRQIALSVATPPCVPYVALTLAASGVPALIDRALGDVAPLCDPTRSDDDDNDSSDVCDDDDDDDELGDALDDDDAIVAGSADTMDDRDSGGDSHTEDTQDDGEEEGEEDYGQDDGQGDCGPLEPQGIGYESWWCPSSERYYRGWAFGRRGHPPSRWTAAVGAAVVQMADRVAIQHLLRAAPHALTSRLSVMASALNDDAESLDAIFGLSAPSRSIVRTAFEYANGPRVVAYLMSALDDTLNDGARRPVWALHVKDIILSETNRDIFAIETAVLDRGHTLLLDACHSACERLYSRNIANGLTRDRLRLFDFAIEHVCERRSIGGARYLWEQAKGDDPARRSGLIARLFRGACMHSVGDDVGEPDARDSDALLSWLCDGPPRYDPTFVPRRDGDIAPGVSLDDIMRDLVCYEEDQDGTTVGPRMLVYTGDPDGFAWLCERWPVEMGRFAPASMAAAMRAACQHAFDPWQRMSDVERAIAAFEGVHASMPPGSARDALVEAVDVWEMLFAHERWARDQMHFDHQDVDWADQVRRGIRHAWSRCADDGDPKVTAVLNRERAAILYAIDPEARRPWRCQWPSAAAWRRWCRVRPMAVEQPRADTSASEAGFCAWLVAHDLVSCPVCS</sequence>
<protein>
    <recommendedName>
        <fullName evidence="4">F-box incomplete domain containing protein</fullName>
    </recommendedName>
</protein>
<evidence type="ECO:0000256" key="1">
    <source>
        <dbReference type="SAM" id="MobiDB-lite"/>
    </source>
</evidence>
<feature type="compositionally biased region" description="Acidic residues" evidence="1">
    <location>
        <begin position="178"/>
        <end position="206"/>
    </location>
</feature>
<dbReference type="Proteomes" id="UP001185135">
    <property type="component" value="Segment"/>
</dbReference>
<feature type="region of interest" description="Disordered" evidence="1">
    <location>
        <begin position="171"/>
        <end position="255"/>
    </location>
</feature>
<feature type="compositionally biased region" description="Acidic residues" evidence="1">
    <location>
        <begin position="229"/>
        <end position="247"/>
    </location>
</feature>
<evidence type="ECO:0008006" key="4">
    <source>
        <dbReference type="Google" id="ProtNLM"/>
    </source>
</evidence>
<evidence type="ECO:0000313" key="3">
    <source>
        <dbReference type="Proteomes" id="UP001185135"/>
    </source>
</evidence>
<evidence type="ECO:0000313" key="2">
    <source>
        <dbReference type="EMBL" id="WBR14762.1"/>
    </source>
</evidence>
<dbReference type="EMBL" id="ON887157">
    <property type="protein sequence ID" value="WBR14762.1"/>
    <property type="molecule type" value="Genomic_DNA"/>
</dbReference>
<reference evidence="2" key="1">
    <citation type="submission" date="2022-06" db="EMBL/GenBank/DDBJ databases">
        <authorList>
            <person name="Legendre M."/>
            <person name="Claverie J.-M."/>
            <person name="Alempic J.-M."/>
            <person name="Abergel C."/>
        </authorList>
    </citation>
    <scope>NUCLEOTIDE SEQUENCE</scope>
    <source>
        <strain evidence="2">Kuranda</strain>
    </source>
</reference>
<organism evidence="2 3">
    <name type="scientific">Pandoravirus kuranda</name>
    <dbReference type="NCBI Taxonomy" id="3019033"/>
    <lineage>
        <taxon>Viruses</taxon>
        <taxon>Pandoravirus</taxon>
    </lineage>
</organism>
<gene>
    <name evidence="2" type="ORF">pkur_cds_588</name>
</gene>